<evidence type="ECO:0000313" key="9">
    <source>
        <dbReference type="EMBL" id="GFT68399.1"/>
    </source>
</evidence>
<dbReference type="PANTHER" id="PTHR15642">
    <property type="entry name" value="CYTOCHROME C OXIDASE ASSEMBLY FACTOR 3, MITOCHONDRIAL"/>
    <property type="match status" value="1"/>
</dbReference>
<comment type="subcellular location">
    <subcellularLocation>
        <location evidence="1">Mitochondrion membrane</location>
        <topology evidence="1">Single-pass membrane protein</topology>
    </subcellularLocation>
</comment>
<reference evidence="9" key="1">
    <citation type="submission" date="2020-08" db="EMBL/GenBank/DDBJ databases">
        <title>Multicomponent nature underlies the extraordinary mechanical properties of spider dragline silk.</title>
        <authorList>
            <person name="Kono N."/>
            <person name="Nakamura H."/>
            <person name="Mori M."/>
            <person name="Yoshida Y."/>
            <person name="Ohtoshi R."/>
            <person name="Malay A.D."/>
            <person name="Moran D.A.P."/>
            <person name="Tomita M."/>
            <person name="Numata K."/>
            <person name="Arakawa K."/>
        </authorList>
    </citation>
    <scope>NUCLEOTIDE SEQUENCE</scope>
</reference>
<evidence type="ECO:0000256" key="3">
    <source>
        <dbReference type="ARBA" id="ARBA00022692"/>
    </source>
</evidence>
<evidence type="ECO:0000256" key="1">
    <source>
        <dbReference type="ARBA" id="ARBA00004304"/>
    </source>
</evidence>
<evidence type="ECO:0000313" key="10">
    <source>
        <dbReference type="Proteomes" id="UP000887013"/>
    </source>
</evidence>
<keyword evidence="7" id="KW-0999">Mitochondrion inner membrane</keyword>
<comment type="function">
    <text evidence="7">Required for assembly of cytochrome c oxidase (complex IV).</text>
</comment>
<evidence type="ECO:0000256" key="5">
    <source>
        <dbReference type="ARBA" id="ARBA00023128"/>
    </source>
</evidence>
<evidence type="ECO:0000256" key="4">
    <source>
        <dbReference type="ARBA" id="ARBA00022989"/>
    </source>
</evidence>
<evidence type="ECO:0000256" key="6">
    <source>
        <dbReference type="ARBA" id="ARBA00023136"/>
    </source>
</evidence>
<accession>A0A8X6U2G5</accession>
<dbReference type="InterPro" id="IPR041752">
    <property type="entry name" value="Coa3"/>
</dbReference>
<dbReference type="Pfam" id="PF09813">
    <property type="entry name" value="Coa3_cc"/>
    <property type="match status" value="1"/>
</dbReference>
<feature type="domain" description="Cytochrome c oxidase assembly factor 3 mitochondrial coiled-coil" evidence="8">
    <location>
        <begin position="31"/>
        <end position="78"/>
    </location>
</feature>
<keyword evidence="10" id="KW-1185">Reference proteome</keyword>
<dbReference type="EMBL" id="BMAW01115949">
    <property type="protein sequence ID" value="GFT68399.1"/>
    <property type="molecule type" value="Genomic_DNA"/>
</dbReference>
<dbReference type="Proteomes" id="UP000887013">
    <property type="component" value="Unassembled WGS sequence"/>
</dbReference>
<keyword evidence="3 7" id="KW-0812">Transmembrane</keyword>
<dbReference type="GO" id="GO:0033617">
    <property type="term" value="P:mitochondrial respiratory chain complex IV assembly"/>
    <property type="evidence" value="ECO:0007669"/>
    <property type="project" value="UniProtKB-UniRule"/>
</dbReference>
<dbReference type="InterPro" id="IPR018628">
    <property type="entry name" value="Coa3_CC"/>
</dbReference>
<keyword evidence="4 7" id="KW-1133">Transmembrane helix</keyword>
<comment type="subunit">
    <text evidence="7">Component of 250-400 kDa complexes called cytochrome oxidase assembly intermediates or COA complexes.</text>
</comment>
<gene>
    <name evidence="9" type="primary">AVEN_221561_1</name>
    <name evidence="9" type="ORF">NPIL_132621</name>
</gene>
<protein>
    <recommendedName>
        <fullName evidence="7">Cytochrome c oxidase assembly factor 3</fullName>
    </recommendedName>
</protein>
<dbReference type="PANTHER" id="PTHR15642:SF3">
    <property type="entry name" value="CYTOCHROME C OXIDASE ASSEMBLY FACTOR 3 HOMOLOG, MITOCHONDRIAL"/>
    <property type="match status" value="1"/>
</dbReference>
<comment type="similarity">
    <text evidence="2 7">Belongs to the COA3 family.</text>
</comment>
<proteinExistence type="inferred from homology"/>
<organism evidence="9 10">
    <name type="scientific">Nephila pilipes</name>
    <name type="common">Giant wood spider</name>
    <name type="synonym">Nephila maculata</name>
    <dbReference type="NCBI Taxonomy" id="299642"/>
    <lineage>
        <taxon>Eukaryota</taxon>
        <taxon>Metazoa</taxon>
        <taxon>Ecdysozoa</taxon>
        <taxon>Arthropoda</taxon>
        <taxon>Chelicerata</taxon>
        <taxon>Arachnida</taxon>
        <taxon>Araneae</taxon>
        <taxon>Araneomorphae</taxon>
        <taxon>Entelegynae</taxon>
        <taxon>Araneoidea</taxon>
        <taxon>Nephilidae</taxon>
        <taxon>Nephila</taxon>
    </lineage>
</organism>
<evidence type="ECO:0000256" key="7">
    <source>
        <dbReference type="RuleBase" id="RU367056"/>
    </source>
</evidence>
<dbReference type="OrthoDB" id="10018333at2759"/>
<sequence>MKNTNENAPLNLSSSLQEAQLMYMKRIEKENLERVMRLKKIRRNNIITGFGLAGVVLGTYLYSIFTVKQENFLDELDDTEKS</sequence>
<evidence type="ECO:0000256" key="2">
    <source>
        <dbReference type="ARBA" id="ARBA00007035"/>
    </source>
</evidence>
<keyword evidence="5 7" id="KW-0496">Mitochondrion</keyword>
<comment type="caution">
    <text evidence="9">The sequence shown here is derived from an EMBL/GenBank/DDBJ whole genome shotgun (WGS) entry which is preliminary data.</text>
</comment>
<dbReference type="GO" id="GO:0005743">
    <property type="term" value="C:mitochondrial inner membrane"/>
    <property type="evidence" value="ECO:0007669"/>
    <property type="project" value="UniProtKB-UniRule"/>
</dbReference>
<name>A0A8X6U2G5_NEPPI</name>
<feature type="transmembrane region" description="Helical" evidence="7">
    <location>
        <begin position="46"/>
        <end position="65"/>
    </location>
</feature>
<keyword evidence="6 7" id="KW-0472">Membrane</keyword>
<evidence type="ECO:0000259" key="8">
    <source>
        <dbReference type="Pfam" id="PF09813"/>
    </source>
</evidence>
<dbReference type="AlphaFoldDB" id="A0A8X6U2G5"/>